<keyword evidence="2" id="KW-1185">Reference proteome</keyword>
<proteinExistence type="predicted"/>
<comment type="caution">
    <text evidence="1">The sequence shown here is derived from an EMBL/GenBank/DDBJ whole genome shotgun (WGS) entry which is preliminary data.</text>
</comment>
<name>A0A8X7BVV9_9ARAC</name>
<protein>
    <submittedName>
        <fullName evidence="1">Uncharacterized protein</fullName>
    </submittedName>
</protein>
<sequence length="79" mass="8732">MKQDLAYSVKIARKSDHSHQNISKCPAFTPRALKLGQISLIELTAGDAFSVARSSVQAFGYDQITFLSKALIKTYLKDV</sequence>
<organism evidence="1 2">
    <name type="scientific">Trichonephila inaurata madagascariensis</name>
    <dbReference type="NCBI Taxonomy" id="2747483"/>
    <lineage>
        <taxon>Eukaryota</taxon>
        <taxon>Metazoa</taxon>
        <taxon>Ecdysozoa</taxon>
        <taxon>Arthropoda</taxon>
        <taxon>Chelicerata</taxon>
        <taxon>Arachnida</taxon>
        <taxon>Araneae</taxon>
        <taxon>Araneomorphae</taxon>
        <taxon>Entelegynae</taxon>
        <taxon>Araneoidea</taxon>
        <taxon>Nephilidae</taxon>
        <taxon>Trichonephila</taxon>
        <taxon>Trichonephila inaurata</taxon>
    </lineage>
</organism>
<dbReference type="EMBL" id="BMAV01004284">
    <property type="protein sequence ID" value="GFY44552.1"/>
    <property type="molecule type" value="Genomic_DNA"/>
</dbReference>
<dbReference type="AlphaFoldDB" id="A0A8X7BVV9"/>
<reference evidence="1" key="1">
    <citation type="submission" date="2020-08" db="EMBL/GenBank/DDBJ databases">
        <title>Multicomponent nature underlies the extraordinary mechanical properties of spider dragline silk.</title>
        <authorList>
            <person name="Kono N."/>
            <person name="Nakamura H."/>
            <person name="Mori M."/>
            <person name="Yoshida Y."/>
            <person name="Ohtoshi R."/>
            <person name="Malay A.D."/>
            <person name="Moran D.A.P."/>
            <person name="Tomita M."/>
            <person name="Numata K."/>
            <person name="Arakawa K."/>
        </authorList>
    </citation>
    <scope>NUCLEOTIDE SEQUENCE</scope>
</reference>
<accession>A0A8X7BVV9</accession>
<gene>
    <name evidence="1" type="ORF">TNIN_332811</name>
</gene>
<evidence type="ECO:0000313" key="1">
    <source>
        <dbReference type="EMBL" id="GFY44552.1"/>
    </source>
</evidence>
<evidence type="ECO:0000313" key="2">
    <source>
        <dbReference type="Proteomes" id="UP000886998"/>
    </source>
</evidence>
<dbReference type="Proteomes" id="UP000886998">
    <property type="component" value="Unassembled WGS sequence"/>
</dbReference>